<feature type="region of interest" description="Disordered" evidence="1">
    <location>
        <begin position="53"/>
        <end position="88"/>
    </location>
</feature>
<name>A0A8C4J9N1_DRONO</name>
<evidence type="ECO:0000256" key="1">
    <source>
        <dbReference type="SAM" id="MobiDB-lite"/>
    </source>
</evidence>
<dbReference type="Proteomes" id="UP000694423">
    <property type="component" value="Unplaced"/>
</dbReference>
<reference evidence="2" key="2">
    <citation type="submission" date="2025-09" db="UniProtKB">
        <authorList>
            <consortium name="Ensembl"/>
        </authorList>
    </citation>
    <scope>IDENTIFICATION</scope>
</reference>
<reference evidence="2" key="1">
    <citation type="submission" date="2025-08" db="UniProtKB">
        <authorList>
            <consortium name="Ensembl"/>
        </authorList>
    </citation>
    <scope>IDENTIFICATION</scope>
</reference>
<organism evidence="2 3">
    <name type="scientific">Dromaius novaehollandiae</name>
    <name type="common">Emu</name>
    <dbReference type="NCBI Taxonomy" id="8790"/>
    <lineage>
        <taxon>Eukaryota</taxon>
        <taxon>Metazoa</taxon>
        <taxon>Chordata</taxon>
        <taxon>Craniata</taxon>
        <taxon>Vertebrata</taxon>
        <taxon>Euteleostomi</taxon>
        <taxon>Archelosauria</taxon>
        <taxon>Archosauria</taxon>
        <taxon>Dinosauria</taxon>
        <taxon>Saurischia</taxon>
        <taxon>Theropoda</taxon>
        <taxon>Coelurosauria</taxon>
        <taxon>Aves</taxon>
        <taxon>Palaeognathae</taxon>
        <taxon>Casuariiformes</taxon>
        <taxon>Dromaiidae</taxon>
        <taxon>Dromaius</taxon>
    </lineage>
</organism>
<dbReference type="Ensembl" id="ENSDNVT00000006274.1">
    <property type="protein sequence ID" value="ENSDNVP00000005211.1"/>
    <property type="gene ID" value="ENSDNVG00000003739.1"/>
</dbReference>
<feature type="compositionally biased region" description="Low complexity" evidence="1">
    <location>
        <begin position="67"/>
        <end position="77"/>
    </location>
</feature>
<evidence type="ECO:0000313" key="3">
    <source>
        <dbReference type="Proteomes" id="UP000694423"/>
    </source>
</evidence>
<keyword evidence="3" id="KW-1185">Reference proteome</keyword>
<proteinExistence type="predicted"/>
<accession>A0A8C4J9N1</accession>
<evidence type="ECO:0000313" key="2">
    <source>
        <dbReference type="Ensembl" id="ENSDNVP00000005211.1"/>
    </source>
</evidence>
<sequence length="107" mass="12020">HNSLNLPYIFTIKNERVRSFMPLLDSTGLIRASLPPFQSVRKSEKDILPEATSTLLKKKKVHTEGPSSTQISRSSPSHTKGSEHLKTRGSSLEVIYESKLPKSQILY</sequence>
<protein>
    <submittedName>
        <fullName evidence="2">Uncharacterized protein</fullName>
    </submittedName>
</protein>
<dbReference type="AlphaFoldDB" id="A0A8C4J9N1"/>